<proteinExistence type="inferred from homology"/>
<comment type="subcellular location">
    <subcellularLocation>
        <location evidence="1">Endoplasmic reticulum membrane</location>
        <topology evidence="1">Multi-pass membrane protein</topology>
    </subcellularLocation>
</comment>
<feature type="transmembrane region" description="Helical" evidence="10">
    <location>
        <begin position="760"/>
        <end position="781"/>
    </location>
</feature>
<feature type="transmembrane region" description="Helical" evidence="10">
    <location>
        <begin position="656"/>
        <end position="674"/>
    </location>
</feature>
<dbReference type="PANTHER" id="PTHR31651:SF33">
    <property type="entry name" value="PROTEIN PIN-LIKES 1"/>
    <property type="match status" value="1"/>
</dbReference>
<comment type="function">
    <text evidence="8">Involved in cellular auxin homeostasis by regulating auxin metabolism. Regulates intracellular auxin accumulation at the endoplasmic reticulum and thus auxin availability for nuclear auxin signaling.</text>
</comment>
<keyword evidence="5 10" id="KW-1133">Transmembrane helix</keyword>
<evidence type="ECO:0000256" key="3">
    <source>
        <dbReference type="ARBA" id="ARBA00022692"/>
    </source>
</evidence>
<gene>
    <name evidence="11" type="ORF">DCAR_013948</name>
</gene>
<evidence type="ECO:0000256" key="9">
    <source>
        <dbReference type="ARBA" id="ARBA00025752"/>
    </source>
</evidence>
<feature type="transmembrane region" description="Helical" evidence="10">
    <location>
        <begin position="560"/>
        <end position="581"/>
    </location>
</feature>
<dbReference type="Gramene" id="KZM98690">
    <property type="protein sequence ID" value="KZM98690"/>
    <property type="gene ID" value="DCAR_013948"/>
</dbReference>
<comment type="similarity">
    <text evidence="9">Belongs to the auxin efflux carrier (TC 2.A.69.2) family.</text>
</comment>
<feature type="transmembrane region" description="Helical" evidence="10">
    <location>
        <begin position="417"/>
        <end position="442"/>
    </location>
</feature>
<organism evidence="11">
    <name type="scientific">Daucus carota subsp. sativus</name>
    <name type="common">Carrot</name>
    <dbReference type="NCBI Taxonomy" id="79200"/>
    <lineage>
        <taxon>Eukaryota</taxon>
        <taxon>Viridiplantae</taxon>
        <taxon>Streptophyta</taxon>
        <taxon>Embryophyta</taxon>
        <taxon>Tracheophyta</taxon>
        <taxon>Spermatophyta</taxon>
        <taxon>Magnoliopsida</taxon>
        <taxon>eudicotyledons</taxon>
        <taxon>Gunneridae</taxon>
        <taxon>Pentapetalae</taxon>
        <taxon>asterids</taxon>
        <taxon>campanulids</taxon>
        <taxon>Apiales</taxon>
        <taxon>Apiaceae</taxon>
        <taxon>Apioideae</taxon>
        <taxon>Scandiceae</taxon>
        <taxon>Daucinae</taxon>
        <taxon>Daucus</taxon>
        <taxon>Daucus sect. Daucus</taxon>
    </lineage>
</organism>
<feature type="transmembrane region" description="Helical" evidence="10">
    <location>
        <begin position="253"/>
        <end position="271"/>
    </location>
</feature>
<feature type="transmembrane region" description="Helical" evidence="10">
    <location>
        <begin position="454"/>
        <end position="474"/>
    </location>
</feature>
<evidence type="ECO:0000256" key="10">
    <source>
        <dbReference type="SAM" id="Phobius"/>
    </source>
</evidence>
<name>A0A162AC64_DAUCS</name>
<feature type="transmembrane region" description="Helical" evidence="10">
    <location>
        <begin position="73"/>
        <end position="93"/>
    </location>
</feature>
<feature type="transmembrane region" description="Helical" evidence="10">
    <location>
        <begin position="6"/>
        <end position="29"/>
    </location>
</feature>
<feature type="transmembrane region" description="Helical" evidence="10">
    <location>
        <begin position="283"/>
        <end position="304"/>
    </location>
</feature>
<dbReference type="InterPro" id="IPR004776">
    <property type="entry name" value="Mem_transp_PIN-like"/>
</dbReference>
<dbReference type="InterPro" id="IPR045033">
    <property type="entry name" value="PILS1/3/4/5/7"/>
</dbReference>
<feature type="transmembrane region" description="Helical" evidence="10">
    <location>
        <begin position="147"/>
        <end position="168"/>
    </location>
</feature>
<evidence type="ECO:0000256" key="4">
    <source>
        <dbReference type="ARBA" id="ARBA00022824"/>
    </source>
</evidence>
<feature type="transmembrane region" description="Helical" evidence="10">
    <location>
        <begin position="694"/>
        <end position="714"/>
    </location>
</feature>
<dbReference type="STRING" id="79200.A0A162AC64"/>
<dbReference type="GO" id="GO:0080162">
    <property type="term" value="P:endoplasmic reticulum to cytosol auxin transport"/>
    <property type="evidence" value="ECO:0007669"/>
    <property type="project" value="InterPro"/>
</dbReference>
<feature type="transmembrane region" description="Helical" evidence="10">
    <location>
        <begin position="386"/>
        <end position="411"/>
    </location>
</feature>
<keyword evidence="2" id="KW-0813">Transport</keyword>
<feature type="transmembrane region" description="Helical" evidence="10">
    <location>
        <begin position="350"/>
        <end position="374"/>
    </location>
</feature>
<dbReference type="GO" id="GO:0005789">
    <property type="term" value="C:endoplasmic reticulum membrane"/>
    <property type="evidence" value="ECO:0007669"/>
    <property type="project" value="UniProtKB-SubCell"/>
</dbReference>
<sequence>MGILNLFLAASMPVLKVLLVTAVGSFLALDRIKILTEDARKHLNTVVFYVCTPALILGTLAQTITYDSMAKLWFMPINVFITFIIGTLLGWLVNLVTRPPPHLRGLVIGCCAAGNLGNILIIIVPAVCKEKGSPFGDPDVCSTYGLAYTSLSMAMGAIFLWGYVYNVIRLSIEVSASSVSECTTITGTAEPESFTEPLLSPKEYNVSEDKADSLPCTRFDGTQVGVADKLKQNVMNISRNLNLKKLFSPSTNAAILGFIIGLVPLLKNLLIGDEAPLHVIEDSIVWIGDAAVPVLTLIIGANLLKGLQASGIQKSMIVGIIIARYIALPIIGTLIVRTAVRFNLVSADPLYQFVLLLQFAVPPAMNIGTITQLFGKGESECSVIMLWTYVFATVSLTLWCTFFMCQVVGVIGLMRLFSLFVAASVPVVKVLLLTALGSLLALDHINVLSPDARKHLNTIVFYVFSPALITSNLAKTITYESIIKLWFMPLNILISFVVGSLLGWVVNLLTRPPPHLRGLVVGCCAAGNLGAIPIIIVPAVCKEKGSPFGDRYACNSYGLTYVSLSMAIGAIYLWVYVYNVLRLSIQAIPEELSVSSIGKCTMEPNIAEQGSLIEARHSPIRFVRSEDHADALPSTRFDEEPEHAMELSGKLNLKKLFAPSTNGAIVGFIVGLIPPLRKSMIGDSAPFHVIEDTIILLGDGAIPLLTLIIGANLLKGLRSSGTPKFMVFGIIVARYIVLPSVGIGVVKAAVHLNLVQADPLYQFVLLLQFALPPAMNIGTMMQLFGKGESECSVIMLCCYVCALVSLSLWCTFFMWLVG</sequence>
<feature type="transmembrane region" description="Helical" evidence="10">
    <location>
        <begin position="726"/>
        <end position="748"/>
    </location>
</feature>
<evidence type="ECO:0000256" key="7">
    <source>
        <dbReference type="ARBA" id="ARBA00023294"/>
    </source>
</evidence>
<comment type="caution">
    <text evidence="11">The sequence shown here is derived from an EMBL/GenBank/DDBJ whole genome shotgun (WGS) entry which is preliminary data.</text>
</comment>
<feature type="transmembrane region" description="Helical" evidence="10">
    <location>
        <begin position="486"/>
        <end position="506"/>
    </location>
</feature>
<accession>A0A162AC64</accession>
<feature type="transmembrane region" description="Helical" evidence="10">
    <location>
        <begin position="105"/>
        <end position="127"/>
    </location>
</feature>
<feature type="transmembrane region" description="Helical" evidence="10">
    <location>
        <begin position="316"/>
        <end position="338"/>
    </location>
</feature>
<dbReference type="OMA" id="CHEYAMA"/>
<feature type="transmembrane region" description="Helical" evidence="10">
    <location>
        <begin position="518"/>
        <end position="540"/>
    </location>
</feature>
<keyword evidence="6 10" id="KW-0472">Membrane</keyword>
<evidence type="ECO:0000256" key="5">
    <source>
        <dbReference type="ARBA" id="ARBA00022989"/>
    </source>
</evidence>
<feature type="transmembrane region" description="Helical" evidence="10">
    <location>
        <begin position="41"/>
        <end position="61"/>
    </location>
</feature>
<protein>
    <submittedName>
        <fullName evidence="11">Uncharacterized protein</fullName>
    </submittedName>
</protein>
<evidence type="ECO:0000256" key="6">
    <source>
        <dbReference type="ARBA" id="ARBA00023136"/>
    </source>
</evidence>
<dbReference type="GO" id="GO:0009734">
    <property type="term" value="P:auxin-activated signaling pathway"/>
    <property type="evidence" value="ECO:0007669"/>
    <property type="project" value="UniProtKB-KW"/>
</dbReference>
<evidence type="ECO:0000256" key="1">
    <source>
        <dbReference type="ARBA" id="ARBA00004477"/>
    </source>
</evidence>
<evidence type="ECO:0000256" key="8">
    <source>
        <dbReference type="ARBA" id="ARBA00025100"/>
    </source>
</evidence>
<feature type="transmembrane region" description="Helical" evidence="10">
    <location>
        <begin position="793"/>
        <end position="817"/>
    </location>
</feature>
<evidence type="ECO:0000256" key="2">
    <source>
        <dbReference type="ARBA" id="ARBA00022448"/>
    </source>
</evidence>
<keyword evidence="3 10" id="KW-0812">Transmembrane</keyword>
<dbReference type="Pfam" id="PF03547">
    <property type="entry name" value="Mem_trans"/>
    <property type="match status" value="2"/>
</dbReference>
<dbReference type="EMBL" id="LNRQ01000004">
    <property type="protein sequence ID" value="KZM98690.1"/>
    <property type="molecule type" value="Genomic_DNA"/>
</dbReference>
<dbReference type="PANTHER" id="PTHR31651">
    <property type="match status" value="1"/>
</dbReference>
<evidence type="ECO:0000313" key="11">
    <source>
        <dbReference type="EMBL" id="KZM98690.1"/>
    </source>
</evidence>
<keyword evidence="7" id="KW-0927">Auxin signaling pathway</keyword>
<dbReference type="AlphaFoldDB" id="A0A162AC64"/>
<reference evidence="11" key="1">
    <citation type="journal article" date="2016" name="Nat. Genet.">
        <title>A high-quality carrot genome assembly provides new insights into carotenoid accumulation and asterid genome evolution.</title>
        <authorList>
            <person name="Iorizzo M."/>
            <person name="Ellison S."/>
            <person name="Senalik D."/>
            <person name="Zeng P."/>
            <person name="Satapoomin P."/>
            <person name="Huang J."/>
            <person name="Bowman M."/>
            <person name="Iovene M."/>
            <person name="Sanseverino W."/>
            <person name="Cavagnaro P."/>
            <person name="Yildiz M."/>
            <person name="Macko-Podgorni A."/>
            <person name="Moranska E."/>
            <person name="Grzebelus E."/>
            <person name="Grzebelus D."/>
            <person name="Ashrafi H."/>
            <person name="Zheng Z."/>
            <person name="Cheng S."/>
            <person name="Spooner D."/>
            <person name="Van Deynze A."/>
            <person name="Simon P."/>
        </authorList>
    </citation>
    <scope>NUCLEOTIDE SEQUENCE [LARGE SCALE GENOMIC DNA]</scope>
    <source>
        <tissue evidence="11">Leaf</tissue>
    </source>
</reference>
<keyword evidence="4" id="KW-0256">Endoplasmic reticulum</keyword>